<dbReference type="PROSITE" id="PS50072">
    <property type="entry name" value="CSA_PPIASE_2"/>
    <property type="match status" value="1"/>
</dbReference>
<keyword evidence="5" id="KW-1185">Reference proteome</keyword>
<dbReference type="GO" id="GO:0006457">
    <property type="term" value="P:protein folding"/>
    <property type="evidence" value="ECO:0007669"/>
    <property type="project" value="InterPro"/>
</dbReference>
<protein>
    <recommendedName>
        <fullName evidence="4">Peptidyl-prolyl cis-trans isomerase</fullName>
        <shortName evidence="4">PPIase</shortName>
        <ecNumber evidence="4">5.2.1.8</ecNumber>
    </recommendedName>
</protein>
<evidence type="ECO:0000256" key="3">
    <source>
        <dbReference type="ARBA" id="ARBA00062845"/>
    </source>
</evidence>
<dbReference type="GO" id="GO:0071013">
    <property type="term" value="C:catalytic step 2 spliceosome"/>
    <property type="evidence" value="ECO:0007669"/>
    <property type="project" value="TreeGrafter"/>
</dbReference>
<gene>
    <name evidence="6" type="primary">LOC115212310</name>
</gene>
<dbReference type="Pfam" id="PF00160">
    <property type="entry name" value="Pro_isomerase"/>
    <property type="match status" value="1"/>
</dbReference>
<evidence type="ECO:0000256" key="4">
    <source>
        <dbReference type="RuleBase" id="RU363019"/>
    </source>
</evidence>
<comment type="subunit">
    <text evidence="3">Identified in the spliceosome C complex. Interacts with SNW1/SKIP. Interacts with CDC40/PRP17; this interaction leads to CDC40 isomerization. Interacts with RBM22.</text>
</comment>
<dbReference type="PRINTS" id="PR00153">
    <property type="entry name" value="CSAPPISMRASE"/>
</dbReference>
<name>A0A6P7SF15_9MOLL</name>
<evidence type="ECO:0000256" key="2">
    <source>
        <dbReference type="ARBA" id="ARBA00023235"/>
    </source>
</evidence>
<dbReference type="PANTHER" id="PTHR45625:SF4">
    <property type="entry name" value="PEPTIDYLPROLYL ISOMERASE DOMAIN AND WD REPEAT-CONTAINING PROTEIN 1"/>
    <property type="match status" value="1"/>
</dbReference>
<sequence length="167" mass="18334">MSSYGLPSSSWQPSFVTFETTMGSITFELYWKHAPKTCRNFAELSRRGYYNGTKFHRVIKDFMIQGGDPTGTGRGGASIYGKHFEDEISDDLKHTGAGILSMANSGPDTNGSQFFITLAPTQWLDGKHTIFGRVSTGITVVQRIGLVETDSNDRLVDEVQVLSATPS</sequence>
<dbReference type="KEGG" id="osn:115212310"/>
<accession>A0A6P7SF15</accession>
<dbReference type="Proteomes" id="UP000515154">
    <property type="component" value="Linkage group LG5"/>
</dbReference>
<dbReference type="EC" id="5.2.1.8" evidence="4"/>
<organism evidence="5 6">
    <name type="scientific">Octopus sinensis</name>
    <name type="common">East Asian common octopus</name>
    <dbReference type="NCBI Taxonomy" id="2607531"/>
    <lineage>
        <taxon>Eukaryota</taxon>
        <taxon>Metazoa</taxon>
        <taxon>Spiralia</taxon>
        <taxon>Lophotrochozoa</taxon>
        <taxon>Mollusca</taxon>
        <taxon>Cephalopoda</taxon>
        <taxon>Coleoidea</taxon>
        <taxon>Octopodiformes</taxon>
        <taxon>Octopoda</taxon>
        <taxon>Incirrata</taxon>
        <taxon>Octopodidae</taxon>
        <taxon>Octopus</taxon>
    </lineage>
</organism>
<dbReference type="RefSeq" id="XP_029637029.1">
    <property type="nucleotide sequence ID" value="XM_029781169.2"/>
</dbReference>
<dbReference type="GO" id="GO:0003755">
    <property type="term" value="F:peptidyl-prolyl cis-trans isomerase activity"/>
    <property type="evidence" value="ECO:0007669"/>
    <property type="project" value="UniProtKB-UniRule"/>
</dbReference>
<dbReference type="SUPFAM" id="SSF50891">
    <property type="entry name" value="Cyclophilin-like"/>
    <property type="match status" value="1"/>
</dbReference>
<comment type="catalytic activity">
    <reaction evidence="4">
        <text>[protein]-peptidylproline (omega=180) = [protein]-peptidylproline (omega=0)</text>
        <dbReference type="Rhea" id="RHEA:16237"/>
        <dbReference type="Rhea" id="RHEA-COMP:10747"/>
        <dbReference type="Rhea" id="RHEA-COMP:10748"/>
        <dbReference type="ChEBI" id="CHEBI:83833"/>
        <dbReference type="ChEBI" id="CHEBI:83834"/>
        <dbReference type="EC" id="5.2.1.8"/>
    </reaction>
</comment>
<keyword evidence="2 4" id="KW-0413">Isomerase</keyword>
<dbReference type="AlphaFoldDB" id="A0A6P7SF15"/>
<dbReference type="PANTHER" id="PTHR45625">
    <property type="entry name" value="PEPTIDYL-PROLYL CIS-TRANS ISOMERASE-RELATED"/>
    <property type="match status" value="1"/>
</dbReference>
<evidence type="ECO:0000313" key="6">
    <source>
        <dbReference type="RefSeq" id="XP_029637029.1"/>
    </source>
</evidence>
<dbReference type="InterPro" id="IPR002130">
    <property type="entry name" value="Cyclophilin-type_PPIase_dom"/>
</dbReference>
<reference evidence="6" key="1">
    <citation type="submission" date="2025-08" db="UniProtKB">
        <authorList>
            <consortium name="RefSeq"/>
        </authorList>
    </citation>
    <scope>IDENTIFICATION</scope>
</reference>
<comment type="function">
    <text evidence="4">PPIases accelerate the folding of proteins. It catalyzes the cis-trans isomerization of proline imidic peptide bonds in oligopeptides.</text>
</comment>
<dbReference type="InterPro" id="IPR044666">
    <property type="entry name" value="Cyclophilin_A-like"/>
</dbReference>
<dbReference type="PIRSF" id="PIRSF001467">
    <property type="entry name" value="Peptidylpro_ismrse"/>
    <property type="match status" value="1"/>
</dbReference>
<dbReference type="InterPro" id="IPR024936">
    <property type="entry name" value="Cyclophilin-type_PPIase"/>
</dbReference>
<dbReference type="InterPro" id="IPR029000">
    <property type="entry name" value="Cyclophilin-like_dom_sf"/>
</dbReference>
<dbReference type="Gene3D" id="2.40.100.10">
    <property type="entry name" value="Cyclophilin-like"/>
    <property type="match status" value="1"/>
</dbReference>
<evidence type="ECO:0000256" key="1">
    <source>
        <dbReference type="ARBA" id="ARBA00023110"/>
    </source>
</evidence>
<evidence type="ECO:0000313" key="5">
    <source>
        <dbReference type="Proteomes" id="UP000515154"/>
    </source>
</evidence>
<comment type="similarity">
    <text evidence="4">Belongs to the cyclophilin-type PPIase family.</text>
</comment>
<keyword evidence="1 4" id="KW-0697">Rotamase</keyword>
<dbReference type="InterPro" id="IPR020892">
    <property type="entry name" value="Cyclophilin-type_PPIase_CS"/>
</dbReference>
<dbReference type="FunFam" id="2.40.100.10:FF:000008">
    <property type="entry name" value="Peptidyl-prolyl cis-trans isomerase"/>
    <property type="match status" value="1"/>
</dbReference>
<proteinExistence type="inferred from homology"/>
<dbReference type="PROSITE" id="PS00170">
    <property type="entry name" value="CSA_PPIASE_1"/>
    <property type="match status" value="1"/>
</dbReference>